<organism evidence="1 2">
    <name type="scientific">Halomonas gemina</name>
    <dbReference type="NCBI Taxonomy" id="2945105"/>
    <lineage>
        <taxon>Bacteria</taxon>
        <taxon>Pseudomonadati</taxon>
        <taxon>Pseudomonadota</taxon>
        <taxon>Gammaproteobacteria</taxon>
        <taxon>Oceanospirillales</taxon>
        <taxon>Halomonadaceae</taxon>
        <taxon>Halomonas</taxon>
    </lineage>
</organism>
<name>A0ABT0SW12_9GAMM</name>
<gene>
    <name evidence="1" type="ORF">M8009_00625</name>
</gene>
<accession>A0ABT0SW12</accession>
<evidence type="ECO:0000313" key="2">
    <source>
        <dbReference type="Proteomes" id="UP001165369"/>
    </source>
</evidence>
<comment type="caution">
    <text evidence="1">The sequence shown here is derived from an EMBL/GenBank/DDBJ whole genome shotgun (WGS) entry which is preliminary data.</text>
</comment>
<reference evidence="1" key="1">
    <citation type="submission" date="2022-05" db="EMBL/GenBank/DDBJ databases">
        <title>Halomonas geminus sp. nov. and Halomonas llamarensis sp. nov. isolated from high-altitude salars of the Atacama Desert.</title>
        <authorList>
            <person name="Hintersatz C."/>
            <person name="Rojas L.A."/>
            <person name="Wei T.-S."/>
            <person name="Kutschke S."/>
            <person name="Lehmann F."/>
            <person name="Jain R."/>
            <person name="Pollmann K."/>
        </authorList>
    </citation>
    <scope>NUCLEOTIDE SEQUENCE</scope>
    <source>
        <strain evidence="1">ATCH28</strain>
    </source>
</reference>
<dbReference type="RefSeq" id="WP_250058831.1">
    <property type="nucleotide sequence ID" value="NZ_JAMJPK010000001.1"/>
</dbReference>
<proteinExistence type="predicted"/>
<dbReference type="EMBL" id="JAMJPK010000001">
    <property type="protein sequence ID" value="MCL7938807.1"/>
    <property type="molecule type" value="Genomic_DNA"/>
</dbReference>
<sequence length="117" mass="13599">MAAHERIRVPDSVHHCRHCDIKFRRADAAPIPDDRCQACHEEIEARRLDAPTDAFMTAPLTRPSTRRCVQCGQQRPHGHFAEQVSLDHDPQRWRRIEHDACRACRVMKRTAPGRAFR</sequence>
<keyword evidence="2" id="KW-1185">Reference proteome</keyword>
<dbReference type="Proteomes" id="UP001165369">
    <property type="component" value="Unassembled WGS sequence"/>
</dbReference>
<protein>
    <submittedName>
        <fullName evidence="1">Uncharacterized protein</fullName>
    </submittedName>
</protein>
<evidence type="ECO:0000313" key="1">
    <source>
        <dbReference type="EMBL" id="MCL7938807.1"/>
    </source>
</evidence>